<dbReference type="PANTHER" id="PTHR35145:SF1">
    <property type="entry name" value="CYTOPLASMIC PROTEIN"/>
    <property type="match status" value="1"/>
</dbReference>
<evidence type="ECO:0000313" key="1">
    <source>
        <dbReference type="EMBL" id="WIO46435.1"/>
    </source>
</evidence>
<dbReference type="InterPro" id="IPR038056">
    <property type="entry name" value="YjbR-like_sf"/>
</dbReference>
<evidence type="ECO:0000313" key="2">
    <source>
        <dbReference type="Proteomes" id="UP001177295"/>
    </source>
</evidence>
<keyword evidence="2" id="KW-1185">Reference proteome</keyword>
<dbReference type="InterPro" id="IPR007351">
    <property type="entry name" value="YjbR"/>
</dbReference>
<sequence length="117" mass="13569">MNRSQLYIHIKQTYGTDPEFLWQKYPNYAVFRHDDNHKWYAIVMNVPRGTVGLTGEGMVDVLNLKLDPNLIDDLRTRPGFAPGYHMNKMHWVSIVLDGLVADEEIVNLLDMSHQATR</sequence>
<dbReference type="SUPFAM" id="SSF142906">
    <property type="entry name" value="YjbR-like"/>
    <property type="match status" value="1"/>
</dbReference>
<dbReference type="PANTHER" id="PTHR35145">
    <property type="entry name" value="CYTOPLASMIC PROTEIN-RELATED"/>
    <property type="match status" value="1"/>
</dbReference>
<reference evidence="1 2" key="1">
    <citation type="journal article" date="2023" name="Cell">
        <title>Genetic manipulation of Patescibacteria provides mechanistic insights into microbial dark matter and the epibiotic lifestyle.</title>
        <authorList>
            <person name="Wang Y."/>
            <person name="Gallagher L.A."/>
            <person name="Andrade P.A."/>
            <person name="Liu A."/>
            <person name="Humphreys I.R."/>
            <person name="Turkarslan S."/>
            <person name="Cutler K.J."/>
            <person name="Arrieta-Ortiz M.L."/>
            <person name="Li Y."/>
            <person name="Radey M.C."/>
            <person name="McLean J.S."/>
            <person name="Cong Q."/>
            <person name="Baker D."/>
            <person name="Baliga N.S."/>
            <person name="Peterson S.B."/>
            <person name="Mougous J.D."/>
        </authorList>
    </citation>
    <scope>NUCLEOTIDE SEQUENCE [LARGE SCALE GENOMIC DNA]</scope>
    <source>
        <strain evidence="1 2">ML1</strain>
    </source>
</reference>
<accession>A0ABY8WVX8</accession>
<dbReference type="RefSeq" id="WP_376753963.1">
    <property type="nucleotide sequence ID" value="NZ_CP124550.1"/>
</dbReference>
<dbReference type="InterPro" id="IPR058532">
    <property type="entry name" value="YjbR/MT2646/Rv2570-like"/>
</dbReference>
<keyword evidence="1" id="KW-0238">DNA-binding</keyword>
<dbReference type="Pfam" id="PF04237">
    <property type="entry name" value="YjbR"/>
    <property type="match status" value="1"/>
</dbReference>
<protein>
    <submittedName>
        <fullName evidence="1">MmcQ/YjbR family DNA-binding protein</fullName>
    </submittedName>
</protein>
<gene>
    <name evidence="1" type="ORF">SEML1_0839</name>
</gene>
<name>A0ABY8WVX8_9BACT</name>
<dbReference type="EMBL" id="CP124550">
    <property type="protein sequence ID" value="WIO46435.1"/>
    <property type="molecule type" value="Genomic_DNA"/>
</dbReference>
<organism evidence="1 2">
    <name type="scientific">Candidatus Southlakia epibionticum</name>
    <dbReference type="NCBI Taxonomy" id="3043284"/>
    <lineage>
        <taxon>Bacteria</taxon>
        <taxon>Candidatus Saccharimonadota</taxon>
        <taxon>Candidatus Saccharimonadia</taxon>
        <taxon>Candidatus Saccharimonadales</taxon>
        <taxon>Candidatus Saccharimonadaceae</taxon>
        <taxon>Candidatus Southlakia</taxon>
    </lineage>
</organism>
<dbReference type="Proteomes" id="UP001177295">
    <property type="component" value="Chromosome"/>
</dbReference>
<dbReference type="GO" id="GO:0003677">
    <property type="term" value="F:DNA binding"/>
    <property type="evidence" value="ECO:0007669"/>
    <property type="project" value="UniProtKB-KW"/>
</dbReference>
<proteinExistence type="predicted"/>
<dbReference type="Gene3D" id="3.90.1150.30">
    <property type="match status" value="1"/>
</dbReference>